<keyword evidence="3" id="KW-1185">Reference proteome</keyword>
<name>A0ABX6N3Q9_9BURK</name>
<keyword evidence="1" id="KW-0472">Membrane</keyword>
<evidence type="ECO:0000313" key="2">
    <source>
        <dbReference type="EMBL" id="QJR29022.1"/>
    </source>
</evidence>
<organism evidence="2 3">
    <name type="scientific">Limnobacter profundi</name>
    <dbReference type="NCBI Taxonomy" id="2732163"/>
    <lineage>
        <taxon>Bacteria</taxon>
        <taxon>Pseudomonadati</taxon>
        <taxon>Pseudomonadota</taxon>
        <taxon>Betaproteobacteria</taxon>
        <taxon>Burkholderiales</taxon>
        <taxon>Burkholderiaceae</taxon>
        <taxon>Limnobacter</taxon>
    </lineage>
</organism>
<gene>
    <name evidence="2" type="ORF">HKT17_04515</name>
</gene>
<feature type="transmembrane region" description="Helical" evidence="1">
    <location>
        <begin position="12"/>
        <end position="30"/>
    </location>
</feature>
<keyword evidence="1" id="KW-1133">Transmembrane helix</keyword>
<accession>A0ABX6N3Q9</accession>
<dbReference type="Proteomes" id="UP000501130">
    <property type="component" value="Chromosome"/>
</dbReference>
<keyword evidence="1" id="KW-0812">Transmembrane</keyword>
<protein>
    <submittedName>
        <fullName evidence="2">Uncharacterized protein</fullName>
    </submittedName>
</protein>
<dbReference type="EMBL" id="CP053084">
    <property type="protein sequence ID" value="QJR29022.1"/>
    <property type="molecule type" value="Genomic_DNA"/>
</dbReference>
<reference evidence="2 3" key="1">
    <citation type="submission" date="2020-05" db="EMBL/GenBank/DDBJ databases">
        <title>Compete genome of Limnobacter sp. SAORIC-580.</title>
        <authorList>
            <person name="Song J."/>
            <person name="Cho J.-C."/>
        </authorList>
    </citation>
    <scope>NUCLEOTIDE SEQUENCE [LARGE SCALE GENOMIC DNA]</scope>
    <source>
        <strain evidence="2 3">SAORIC-580</strain>
    </source>
</reference>
<evidence type="ECO:0000313" key="3">
    <source>
        <dbReference type="Proteomes" id="UP000501130"/>
    </source>
</evidence>
<evidence type="ECO:0000256" key="1">
    <source>
        <dbReference type="SAM" id="Phobius"/>
    </source>
</evidence>
<dbReference type="RefSeq" id="WP_171098169.1">
    <property type="nucleotide sequence ID" value="NZ_CP053084.1"/>
</dbReference>
<feature type="transmembrane region" description="Helical" evidence="1">
    <location>
        <begin position="42"/>
        <end position="60"/>
    </location>
</feature>
<proteinExistence type="predicted"/>
<sequence>MKNFIDSVVRTPGMLFMAMLTTGFTINAGVQYLNGTNLEGPNLLAAGCLLVGQLALAVVHQMRRFGQDNKLTLQ</sequence>